<evidence type="ECO:0000256" key="1">
    <source>
        <dbReference type="SAM" id="MobiDB-lite"/>
    </source>
</evidence>
<dbReference type="EMBL" id="JACGWK010000006">
    <property type="protein sequence ID" value="KAL0349393.1"/>
    <property type="molecule type" value="Genomic_DNA"/>
</dbReference>
<name>A0AAW2P1J3_9LAMI</name>
<reference evidence="2" key="1">
    <citation type="submission" date="2020-06" db="EMBL/GenBank/DDBJ databases">
        <authorList>
            <person name="Li T."/>
            <person name="Hu X."/>
            <person name="Zhang T."/>
            <person name="Song X."/>
            <person name="Zhang H."/>
            <person name="Dai N."/>
            <person name="Sheng W."/>
            <person name="Hou X."/>
            <person name="Wei L."/>
        </authorList>
    </citation>
    <scope>NUCLEOTIDE SEQUENCE</scope>
    <source>
        <strain evidence="2">G01</strain>
        <tissue evidence="2">Leaf</tissue>
    </source>
</reference>
<feature type="compositionally biased region" description="Gly residues" evidence="1">
    <location>
        <begin position="57"/>
        <end position="70"/>
    </location>
</feature>
<evidence type="ECO:0000313" key="2">
    <source>
        <dbReference type="EMBL" id="KAL0349393.1"/>
    </source>
</evidence>
<reference evidence="2" key="2">
    <citation type="journal article" date="2024" name="Plant">
        <title>Genomic evolution and insights into agronomic trait innovations of Sesamum species.</title>
        <authorList>
            <person name="Miao H."/>
            <person name="Wang L."/>
            <person name="Qu L."/>
            <person name="Liu H."/>
            <person name="Sun Y."/>
            <person name="Le M."/>
            <person name="Wang Q."/>
            <person name="Wei S."/>
            <person name="Zheng Y."/>
            <person name="Lin W."/>
            <person name="Duan Y."/>
            <person name="Cao H."/>
            <person name="Xiong S."/>
            <person name="Wang X."/>
            <person name="Wei L."/>
            <person name="Li C."/>
            <person name="Ma Q."/>
            <person name="Ju M."/>
            <person name="Zhao R."/>
            <person name="Li G."/>
            <person name="Mu C."/>
            <person name="Tian Q."/>
            <person name="Mei H."/>
            <person name="Zhang T."/>
            <person name="Gao T."/>
            <person name="Zhang H."/>
        </authorList>
    </citation>
    <scope>NUCLEOTIDE SEQUENCE</scope>
    <source>
        <strain evidence="2">G01</strain>
    </source>
</reference>
<accession>A0AAW2P1J3</accession>
<sequence>MVAGDLGVGRSCQHSTEWAIGGAVEREVAAAPRPGRQEGRVALGKGRRGRRCDWRRGGGGPRNRGRGSGGEAPKVVR</sequence>
<comment type="caution">
    <text evidence="2">The sequence shown here is derived from an EMBL/GenBank/DDBJ whole genome shotgun (WGS) entry which is preliminary data.</text>
</comment>
<dbReference type="AlphaFoldDB" id="A0AAW2P1J3"/>
<protein>
    <submittedName>
        <fullName evidence="2">Uncharacterized protein</fullName>
    </submittedName>
</protein>
<feature type="region of interest" description="Disordered" evidence="1">
    <location>
        <begin position="1"/>
        <end position="77"/>
    </location>
</feature>
<gene>
    <name evidence="2" type="ORF">Sangu_1167100</name>
</gene>
<organism evidence="2">
    <name type="scientific">Sesamum angustifolium</name>
    <dbReference type="NCBI Taxonomy" id="2727405"/>
    <lineage>
        <taxon>Eukaryota</taxon>
        <taxon>Viridiplantae</taxon>
        <taxon>Streptophyta</taxon>
        <taxon>Embryophyta</taxon>
        <taxon>Tracheophyta</taxon>
        <taxon>Spermatophyta</taxon>
        <taxon>Magnoliopsida</taxon>
        <taxon>eudicotyledons</taxon>
        <taxon>Gunneridae</taxon>
        <taxon>Pentapetalae</taxon>
        <taxon>asterids</taxon>
        <taxon>lamiids</taxon>
        <taxon>Lamiales</taxon>
        <taxon>Pedaliaceae</taxon>
        <taxon>Sesamum</taxon>
    </lineage>
</organism>
<proteinExistence type="predicted"/>